<keyword evidence="3 5" id="KW-0378">Hydrolase</keyword>
<keyword evidence="2 5" id="KW-0227">DNA damage</keyword>
<dbReference type="InterPro" id="IPR011034">
    <property type="entry name" value="Formyl_transferase-like_C_sf"/>
</dbReference>
<reference evidence="6 7" key="1">
    <citation type="submission" date="2023-06" db="EMBL/GenBank/DDBJ databases">
        <title>Roseiconus lacunae JC819 isolated from Gulf of Mannar region, Tamil Nadu.</title>
        <authorList>
            <person name="Pk S."/>
            <person name="Ch S."/>
            <person name="Ch V.R."/>
        </authorList>
    </citation>
    <scope>NUCLEOTIDE SEQUENCE [LARGE SCALE GENOMIC DNA]</scope>
    <source>
        <strain evidence="6 7">JC819</strain>
    </source>
</reference>
<dbReference type="EMBL" id="JASZZN010000013">
    <property type="protein sequence ID" value="MDM4017411.1"/>
    <property type="molecule type" value="Genomic_DNA"/>
</dbReference>
<evidence type="ECO:0000313" key="7">
    <source>
        <dbReference type="Proteomes" id="UP001239462"/>
    </source>
</evidence>
<comment type="similarity">
    <text evidence="1 5">Belongs to the DNA glycosylase MPG family.</text>
</comment>
<keyword evidence="4 5" id="KW-0234">DNA repair</keyword>
<dbReference type="SUPFAM" id="SSF50486">
    <property type="entry name" value="FMT C-terminal domain-like"/>
    <property type="match status" value="1"/>
</dbReference>
<dbReference type="CDD" id="cd00540">
    <property type="entry name" value="AAG"/>
    <property type="match status" value="1"/>
</dbReference>
<dbReference type="NCBIfam" id="TIGR00567">
    <property type="entry name" value="3mg"/>
    <property type="match status" value="1"/>
</dbReference>
<evidence type="ECO:0000256" key="2">
    <source>
        <dbReference type="ARBA" id="ARBA00022763"/>
    </source>
</evidence>
<keyword evidence="7" id="KW-1185">Reference proteome</keyword>
<accession>A0ABT7PM97</accession>
<name>A0ABT7PM97_9BACT</name>
<dbReference type="PANTHER" id="PTHR10429:SF0">
    <property type="entry name" value="DNA-3-METHYLADENINE GLYCOSYLASE"/>
    <property type="match status" value="1"/>
</dbReference>
<evidence type="ECO:0000256" key="5">
    <source>
        <dbReference type="HAMAP-Rule" id="MF_00527"/>
    </source>
</evidence>
<dbReference type="EC" id="3.2.2.-" evidence="5"/>
<dbReference type="RefSeq" id="WP_289164865.1">
    <property type="nucleotide sequence ID" value="NZ_JASZZN010000013.1"/>
</dbReference>
<evidence type="ECO:0000256" key="3">
    <source>
        <dbReference type="ARBA" id="ARBA00022801"/>
    </source>
</evidence>
<gene>
    <name evidence="6" type="ORF">QTN89_18325</name>
</gene>
<dbReference type="Pfam" id="PF02245">
    <property type="entry name" value="Pur_DNA_glyco"/>
    <property type="match status" value="1"/>
</dbReference>
<dbReference type="Proteomes" id="UP001239462">
    <property type="component" value="Unassembled WGS sequence"/>
</dbReference>
<comment type="caution">
    <text evidence="6">The sequence shown here is derived from an EMBL/GenBank/DDBJ whole genome shotgun (WGS) entry which is preliminary data.</text>
</comment>
<dbReference type="Gene3D" id="3.10.300.10">
    <property type="entry name" value="Methylpurine-DNA glycosylase (MPG)"/>
    <property type="match status" value="1"/>
</dbReference>
<proteinExistence type="inferred from homology"/>
<evidence type="ECO:0000256" key="1">
    <source>
        <dbReference type="ARBA" id="ARBA00009232"/>
    </source>
</evidence>
<evidence type="ECO:0000313" key="6">
    <source>
        <dbReference type="EMBL" id="MDM4017411.1"/>
    </source>
</evidence>
<dbReference type="InterPro" id="IPR036995">
    <property type="entry name" value="MPG_sf"/>
</dbReference>
<sequence>MTKQTKYAERLPESFFQRETTKVARDLIGKVIAHYLDGDWVGGSIVETEAYLHSDDPASHSARGQTPSNASMFDRPGILYVYPIHAKHCLNAVTEAKGRGAAVLIRAIEPLWGIETMQRKRRQQDLRRLTRGPAMLCQALAIDRDDDGRCLVSDPNLGLFELKTAPTTVHSLTMASIDPRATVSTGPPTIVATPRIGISKAQRLKLRFVDSRSRFLSRPMPK</sequence>
<evidence type="ECO:0000256" key="4">
    <source>
        <dbReference type="ARBA" id="ARBA00023204"/>
    </source>
</evidence>
<dbReference type="HAMAP" id="MF_00527">
    <property type="entry name" value="3MGH"/>
    <property type="match status" value="1"/>
</dbReference>
<organism evidence="6 7">
    <name type="scientific">Roseiconus lacunae</name>
    <dbReference type="NCBI Taxonomy" id="2605694"/>
    <lineage>
        <taxon>Bacteria</taxon>
        <taxon>Pseudomonadati</taxon>
        <taxon>Planctomycetota</taxon>
        <taxon>Planctomycetia</taxon>
        <taxon>Pirellulales</taxon>
        <taxon>Pirellulaceae</taxon>
        <taxon>Roseiconus</taxon>
    </lineage>
</organism>
<protein>
    <recommendedName>
        <fullName evidence="5">Putative 3-methyladenine DNA glycosylase</fullName>
        <ecNumber evidence="5">3.2.2.-</ecNumber>
    </recommendedName>
</protein>
<dbReference type="PANTHER" id="PTHR10429">
    <property type="entry name" value="DNA-3-METHYLADENINE GLYCOSYLASE"/>
    <property type="match status" value="1"/>
</dbReference>
<dbReference type="InterPro" id="IPR003180">
    <property type="entry name" value="MPG"/>
</dbReference>